<reference evidence="1 2" key="1">
    <citation type="submission" date="2024-06" db="EMBL/GenBank/DDBJ databases">
        <title>Genomic Encyclopedia of Type Strains, Phase IV (KMG-IV): sequencing the most valuable type-strain genomes for metagenomic binning, comparative biology and taxonomic classification.</title>
        <authorList>
            <person name="Goeker M."/>
        </authorList>
    </citation>
    <scope>NUCLEOTIDE SEQUENCE [LARGE SCALE GENOMIC DNA]</scope>
    <source>
        <strain evidence="1 2">DSM 29492</strain>
    </source>
</reference>
<evidence type="ECO:0008006" key="3">
    <source>
        <dbReference type="Google" id="ProtNLM"/>
    </source>
</evidence>
<name>A0ABV2M8L0_9FIRM</name>
<accession>A0ABV2M8L0</accession>
<comment type="caution">
    <text evidence="1">The sequence shown here is derived from an EMBL/GenBank/DDBJ whole genome shotgun (WGS) entry which is preliminary data.</text>
</comment>
<dbReference type="RefSeq" id="WP_257465725.1">
    <property type="nucleotide sequence ID" value="NZ_BAABXP010000003.1"/>
</dbReference>
<gene>
    <name evidence="1" type="ORF">ABID24_003708</name>
</gene>
<keyword evidence="2" id="KW-1185">Reference proteome</keyword>
<dbReference type="Proteomes" id="UP001549106">
    <property type="component" value="Unassembled WGS sequence"/>
</dbReference>
<proteinExistence type="predicted"/>
<evidence type="ECO:0000313" key="2">
    <source>
        <dbReference type="Proteomes" id="UP001549106"/>
    </source>
</evidence>
<sequence>MFDYMSVKETAKKWGLSERRVQILCSNNRIQGVIRINRMWLIPKTAEKPIDKRYIHKYEKDGVKE</sequence>
<evidence type="ECO:0000313" key="1">
    <source>
        <dbReference type="EMBL" id="MET3752434.1"/>
    </source>
</evidence>
<protein>
    <recommendedName>
        <fullName evidence="3">DNA-binding protein</fullName>
    </recommendedName>
</protein>
<dbReference type="EMBL" id="JBEPMJ010000052">
    <property type="protein sequence ID" value="MET3752434.1"/>
    <property type="molecule type" value="Genomic_DNA"/>
</dbReference>
<organism evidence="1 2">
    <name type="scientific">Blautia caecimuris</name>
    <dbReference type="NCBI Taxonomy" id="1796615"/>
    <lineage>
        <taxon>Bacteria</taxon>
        <taxon>Bacillati</taxon>
        <taxon>Bacillota</taxon>
        <taxon>Clostridia</taxon>
        <taxon>Lachnospirales</taxon>
        <taxon>Lachnospiraceae</taxon>
        <taxon>Blautia</taxon>
    </lineage>
</organism>